<keyword evidence="3" id="KW-0812">Transmembrane</keyword>
<evidence type="ECO:0000313" key="4">
    <source>
        <dbReference type="EMBL" id="KAI9254491.1"/>
    </source>
</evidence>
<evidence type="ECO:0000313" key="5">
    <source>
        <dbReference type="Proteomes" id="UP001209540"/>
    </source>
</evidence>
<dbReference type="Proteomes" id="UP001209540">
    <property type="component" value="Unassembled WGS sequence"/>
</dbReference>
<keyword evidence="3" id="KW-0472">Membrane</keyword>
<protein>
    <submittedName>
        <fullName evidence="4">Uncharacterized protein</fullName>
    </submittedName>
</protein>
<evidence type="ECO:0000256" key="2">
    <source>
        <dbReference type="SAM" id="MobiDB-lite"/>
    </source>
</evidence>
<keyword evidence="3" id="KW-1133">Transmembrane helix</keyword>
<dbReference type="AlphaFoldDB" id="A0AAD5JU24"/>
<name>A0AAD5JU24_9FUNG</name>
<dbReference type="EMBL" id="JAIXMP010000024">
    <property type="protein sequence ID" value="KAI9254491.1"/>
    <property type="molecule type" value="Genomic_DNA"/>
</dbReference>
<feature type="region of interest" description="Disordered" evidence="2">
    <location>
        <begin position="1"/>
        <end position="88"/>
    </location>
</feature>
<evidence type="ECO:0000256" key="1">
    <source>
        <dbReference type="SAM" id="Coils"/>
    </source>
</evidence>
<keyword evidence="1" id="KW-0175">Coiled coil</keyword>
<proteinExistence type="predicted"/>
<evidence type="ECO:0000256" key="3">
    <source>
        <dbReference type="SAM" id="Phobius"/>
    </source>
</evidence>
<gene>
    <name evidence="4" type="ORF">BDA99DRAFT_518544</name>
</gene>
<keyword evidence="5" id="KW-1185">Reference proteome</keyword>
<feature type="compositionally biased region" description="Low complexity" evidence="2">
    <location>
        <begin position="24"/>
        <end position="35"/>
    </location>
</feature>
<feature type="compositionally biased region" description="Polar residues" evidence="2">
    <location>
        <begin position="1"/>
        <end position="10"/>
    </location>
</feature>
<feature type="coiled-coil region" evidence="1">
    <location>
        <begin position="296"/>
        <end position="323"/>
    </location>
</feature>
<organism evidence="4 5">
    <name type="scientific">Phascolomyces articulosus</name>
    <dbReference type="NCBI Taxonomy" id="60185"/>
    <lineage>
        <taxon>Eukaryota</taxon>
        <taxon>Fungi</taxon>
        <taxon>Fungi incertae sedis</taxon>
        <taxon>Mucoromycota</taxon>
        <taxon>Mucoromycotina</taxon>
        <taxon>Mucoromycetes</taxon>
        <taxon>Mucorales</taxon>
        <taxon>Lichtheimiaceae</taxon>
        <taxon>Phascolomyces</taxon>
    </lineage>
</organism>
<accession>A0AAD5JU24</accession>
<comment type="caution">
    <text evidence="4">The sequence shown here is derived from an EMBL/GenBank/DDBJ whole genome shotgun (WGS) entry which is preliminary data.</text>
</comment>
<reference evidence="4" key="1">
    <citation type="journal article" date="2022" name="IScience">
        <title>Evolution of zygomycete secretomes and the origins of terrestrial fungal ecologies.</title>
        <authorList>
            <person name="Chang Y."/>
            <person name="Wang Y."/>
            <person name="Mondo S."/>
            <person name="Ahrendt S."/>
            <person name="Andreopoulos W."/>
            <person name="Barry K."/>
            <person name="Beard J."/>
            <person name="Benny G.L."/>
            <person name="Blankenship S."/>
            <person name="Bonito G."/>
            <person name="Cuomo C."/>
            <person name="Desiro A."/>
            <person name="Gervers K.A."/>
            <person name="Hundley H."/>
            <person name="Kuo A."/>
            <person name="LaButti K."/>
            <person name="Lang B.F."/>
            <person name="Lipzen A."/>
            <person name="O'Donnell K."/>
            <person name="Pangilinan J."/>
            <person name="Reynolds N."/>
            <person name="Sandor L."/>
            <person name="Smith M.E."/>
            <person name="Tsang A."/>
            <person name="Grigoriev I.V."/>
            <person name="Stajich J.E."/>
            <person name="Spatafora J.W."/>
        </authorList>
    </citation>
    <scope>NUCLEOTIDE SEQUENCE</scope>
    <source>
        <strain evidence="4">RSA 2281</strain>
    </source>
</reference>
<sequence>MPSKNSNNQRTGKAKTITKKPKKNNQQQNNNNSSNEFYSAVLKSPNVSSKQKSSKTETSSLSSSEETLHNIPYASVQSTSPFPAGDGYQRKKSKGLLRTITTMINRVLTVFVLIIATYYVLRGCDATKTENGECTAIMDPIKQDIGYLLEHDMYKSHVEPYTNTMRAWYDHWQTSEQGQKLQTIALDRVTAALDRAKILNSNTLELVKIIVGQLDYYLNQLPKKKKEQSPTTSNEHVYDEADYYYSATMTPYETQLPHKEIQGILATATKARTQLDGHLRYIQGQLSKRLGKRKHRESIRTVAEEIKSDMEHLRKNAENQVMQRVKEARKTVDDETELTAIRQAERTAFVEVHKSDLLMDEIRLEIDQHVEIIMMKKWSTRQANKR</sequence>
<reference evidence="4" key="2">
    <citation type="submission" date="2023-02" db="EMBL/GenBank/DDBJ databases">
        <authorList>
            <consortium name="DOE Joint Genome Institute"/>
            <person name="Mondo S.J."/>
            <person name="Chang Y."/>
            <person name="Wang Y."/>
            <person name="Ahrendt S."/>
            <person name="Andreopoulos W."/>
            <person name="Barry K."/>
            <person name="Beard J."/>
            <person name="Benny G.L."/>
            <person name="Blankenship S."/>
            <person name="Bonito G."/>
            <person name="Cuomo C."/>
            <person name="Desiro A."/>
            <person name="Gervers K.A."/>
            <person name="Hundley H."/>
            <person name="Kuo A."/>
            <person name="LaButti K."/>
            <person name="Lang B.F."/>
            <person name="Lipzen A."/>
            <person name="O'Donnell K."/>
            <person name="Pangilinan J."/>
            <person name="Reynolds N."/>
            <person name="Sandor L."/>
            <person name="Smith M.W."/>
            <person name="Tsang A."/>
            <person name="Grigoriev I.V."/>
            <person name="Stajich J.E."/>
            <person name="Spatafora J.W."/>
        </authorList>
    </citation>
    <scope>NUCLEOTIDE SEQUENCE</scope>
    <source>
        <strain evidence="4">RSA 2281</strain>
    </source>
</reference>
<feature type="transmembrane region" description="Helical" evidence="3">
    <location>
        <begin position="100"/>
        <end position="121"/>
    </location>
</feature>
<feature type="compositionally biased region" description="Low complexity" evidence="2">
    <location>
        <begin position="48"/>
        <end position="65"/>
    </location>
</feature>
<feature type="compositionally biased region" description="Basic residues" evidence="2">
    <location>
        <begin position="12"/>
        <end position="23"/>
    </location>
</feature>